<keyword evidence="5" id="KW-0067">ATP-binding</keyword>
<dbReference type="EC" id="3.6.3.14" evidence="10"/>
<dbReference type="GO" id="GO:0008564">
    <property type="term" value="F:protein-exporting ATPase activity"/>
    <property type="evidence" value="ECO:0007669"/>
    <property type="project" value="UniProtKB-EC"/>
</dbReference>
<dbReference type="InterPro" id="IPR027417">
    <property type="entry name" value="P-loop_NTPase"/>
</dbReference>
<comment type="catalytic activity">
    <reaction evidence="8">
        <text>ATP + H2O + cellular proteinSide 1 = ADP + phosphate + cellular proteinSide 2.</text>
        <dbReference type="EC" id="7.4.2.8"/>
    </reaction>
</comment>
<evidence type="ECO:0000259" key="9">
    <source>
        <dbReference type="SMART" id="SM00382"/>
    </source>
</evidence>
<dbReference type="Pfam" id="PF18269">
    <property type="entry name" value="T3SS_ATPase_C"/>
    <property type="match status" value="1"/>
</dbReference>
<keyword evidence="10" id="KW-0378">Hydrolase</keyword>
<dbReference type="Pfam" id="PF00006">
    <property type="entry name" value="ATP-synt_ab"/>
    <property type="match status" value="1"/>
</dbReference>
<dbReference type="GO" id="GO:0030254">
    <property type="term" value="P:protein secretion by the type III secretion system"/>
    <property type="evidence" value="ECO:0007669"/>
    <property type="project" value="InterPro"/>
</dbReference>
<evidence type="ECO:0000256" key="7">
    <source>
        <dbReference type="ARBA" id="ARBA00022967"/>
    </source>
</evidence>
<dbReference type="Proteomes" id="UP000029575">
    <property type="component" value="Unassembled WGS sequence"/>
</dbReference>
<dbReference type="RefSeq" id="WP_034206881.1">
    <property type="nucleotide sequence ID" value="NZ_KN150854.1"/>
</dbReference>
<evidence type="ECO:0000313" key="10">
    <source>
        <dbReference type="EMBL" id="KGB99808.1"/>
    </source>
</evidence>
<evidence type="ECO:0000256" key="2">
    <source>
        <dbReference type="ARBA" id="ARBA00022448"/>
    </source>
</evidence>
<dbReference type="SUPFAM" id="SSF52540">
    <property type="entry name" value="P-loop containing nucleoside triphosphate hydrolases"/>
    <property type="match status" value="1"/>
</dbReference>
<comment type="caution">
    <text evidence="10">The sequence shown here is derived from an EMBL/GenBank/DDBJ whole genome shotgun (WGS) entry which is preliminary data.</text>
</comment>
<dbReference type="GO" id="GO:0005524">
    <property type="term" value="F:ATP binding"/>
    <property type="evidence" value="ECO:0007669"/>
    <property type="project" value="UniProtKB-KW"/>
</dbReference>
<accession>A0AA88Z3J9</accession>
<proteinExistence type="predicted"/>
<name>A0AA88Z3J9_BURCE</name>
<feature type="domain" description="AAA+ ATPase" evidence="9">
    <location>
        <begin position="160"/>
        <end position="342"/>
    </location>
</feature>
<dbReference type="PANTHER" id="PTHR15184:SF9">
    <property type="entry name" value="SPI-1 TYPE 3 SECRETION SYSTEM ATPASE"/>
    <property type="match status" value="1"/>
</dbReference>
<comment type="subcellular location">
    <subcellularLocation>
        <location evidence="1">Cytoplasm</location>
    </subcellularLocation>
</comment>
<evidence type="ECO:0000256" key="8">
    <source>
        <dbReference type="ARBA" id="ARBA00034006"/>
    </source>
</evidence>
<organism evidence="10 11">
    <name type="scientific">Burkholderia cepacia</name>
    <name type="common">Pseudomonas cepacia</name>
    <dbReference type="NCBI Taxonomy" id="292"/>
    <lineage>
        <taxon>Bacteria</taxon>
        <taxon>Pseudomonadati</taxon>
        <taxon>Pseudomonadota</taxon>
        <taxon>Betaproteobacteria</taxon>
        <taxon>Burkholderiales</taxon>
        <taxon>Burkholderiaceae</taxon>
        <taxon>Burkholderia</taxon>
        <taxon>Burkholderia cepacia complex</taxon>
    </lineage>
</organism>
<keyword evidence="7" id="KW-1278">Translocase</keyword>
<evidence type="ECO:0000256" key="4">
    <source>
        <dbReference type="ARBA" id="ARBA00022741"/>
    </source>
</evidence>
<dbReference type="PROSITE" id="PS00152">
    <property type="entry name" value="ATPASE_ALPHA_BETA"/>
    <property type="match status" value="1"/>
</dbReference>
<dbReference type="InterPro" id="IPR005714">
    <property type="entry name" value="ATPase_T3SS_FliI/YscN"/>
</dbReference>
<dbReference type="PANTHER" id="PTHR15184">
    <property type="entry name" value="ATP SYNTHASE"/>
    <property type="match status" value="1"/>
</dbReference>
<dbReference type="InterPro" id="IPR020003">
    <property type="entry name" value="ATPase_a/bsu_AS"/>
</dbReference>
<dbReference type="EMBL" id="JPGD01000005">
    <property type="protein sequence ID" value="KGB99808.1"/>
    <property type="molecule type" value="Genomic_DNA"/>
</dbReference>
<dbReference type="InterPro" id="IPR050053">
    <property type="entry name" value="ATPase_alpha/beta_chains"/>
</dbReference>
<dbReference type="InterPro" id="IPR040627">
    <property type="entry name" value="T3SS_ATPase_C"/>
</dbReference>
<dbReference type="InterPro" id="IPR003593">
    <property type="entry name" value="AAA+_ATPase"/>
</dbReference>
<sequence length="442" mass="46566">MRSAHPFIDAIRQVDPLRRLGSVTRVMPTFIEADGPGVPIGSLCTVGDAAGTGSPPVLAEVVKVEIGTVTLAPYAPVSATCVGDEVSAFQIGATMPMGSAYLGRVIDPLGRPLDAGPAIGPLPASWPLTGISTPPLDRTSPDTPLHTGVRAIDALLTLGVGQRVGIFAGSGVGKTTLLGNLARNVEADRCVLCLVGERGREAEEFWHRTLSDSARARSTLVVATSDQPAVMRARSVLVALSIAEHFRAEGAHVLLVLDSVTRYALALREMGLAAGEPPTVRAYTPSVFAALPKIVERCGGLRDGGAITALMTVLTETDDIDDPMAETMRALLDGHIVLTRELAEQGHFPAIHVPRSVSRVFQHVATSDERQLAADAIAQLALYDASRTLVDAGLYVAGSNPALDRALRRRPALIEFLRQETGFVTSRSDALAALAALTKEHA</sequence>
<reference evidence="10 11" key="1">
    <citation type="submission" date="2014-06" db="EMBL/GenBank/DDBJ databases">
        <authorList>
            <person name="Bishop-Lilly K.A."/>
            <person name="Broomall S.M."/>
            <person name="Chain P.S."/>
            <person name="Chertkov O."/>
            <person name="Coyne S.R."/>
            <person name="Daligault H.E."/>
            <person name="Davenport K.W."/>
            <person name="Erkkila T."/>
            <person name="Frey K.G."/>
            <person name="Gibbons H.S."/>
            <person name="Gu W."/>
            <person name="Jaissle J."/>
            <person name="Johnson S.L."/>
            <person name="Koroleva G.I."/>
            <person name="Ladner J.T."/>
            <person name="Lo C.-C."/>
            <person name="Minogue T.D."/>
            <person name="Munk C."/>
            <person name="Palacios G.F."/>
            <person name="Redden C.L."/>
            <person name="Rosenzweig C.N."/>
            <person name="Scholz M.B."/>
            <person name="Teshima H."/>
            <person name="Xu Y."/>
        </authorList>
    </citation>
    <scope>NUCLEOTIDE SEQUENCE [LARGE SCALE GENOMIC DNA]</scope>
    <source>
        <strain evidence="10 11">DWS 37UF10B-2</strain>
    </source>
</reference>
<dbReference type="NCBIfam" id="TIGR01026">
    <property type="entry name" value="fliI_yscN"/>
    <property type="match status" value="1"/>
</dbReference>
<dbReference type="GO" id="GO:0030257">
    <property type="term" value="C:type III protein secretion system complex"/>
    <property type="evidence" value="ECO:0007669"/>
    <property type="project" value="InterPro"/>
</dbReference>
<evidence type="ECO:0000256" key="3">
    <source>
        <dbReference type="ARBA" id="ARBA00022490"/>
    </source>
</evidence>
<protein>
    <submittedName>
        <fullName evidence="10">ATPase FliI/YscN family protein</fullName>
        <ecNumber evidence="10">3.6.3.14</ecNumber>
    </submittedName>
</protein>
<dbReference type="AlphaFoldDB" id="A0AA88Z3J9"/>
<keyword evidence="3" id="KW-0963">Cytoplasm</keyword>
<dbReference type="GO" id="GO:0046933">
    <property type="term" value="F:proton-transporting ATP synthase activity, rotational mechanism"/>
    <property type="evidence" value="ECO:0007669"/>
    <property type="project" value="TreeGrafter"/>
</dbReference>
<gene>
    <name evidence="10" type="ORF">DM43_3076</name>
</gene>
<dbReference type="Gene3D" id="3.40.50.12240">
    <property type="match status" value="1"/>
</dbReference>
<evidence type="ECO:0000313" key="11">
    <source>
        <dbReference type="Proteomes" id="UP000029575"/>
    </source>
</evidence>
<keyword evidence="6" id="KW-0653">Protein transport</keyword>
<evidence type="ECO:0000256" key="1">
    <source>
        <dbReference type="ARBA" id="ARBA00004496"/>
    </source>
</evidence>
<dbReference type="InterPro" id="IPR000194">
    <property type="entry name" value="ATPase_F1/V1/A1_a/bsu_nucl-bd"/>
</dbReference>
<dbReference type="FunFam" id="3.40.50.12240:FF:000002">
    <property type="entry name" value="Flagellum-specific ATP synthase FliI"/>
    <property type="match status" value="1"/>
</dbReference>
<dbReference type="GO" id="GO:0016887">
    <property type="term" value="F:ATP hydrolysis activity"/>
    <property type="evidence" value="ECO:0007669"/>
    <property type="project" value="InterPro"/>
</dbReference>
<evidence type="ECO:0000256" key="5">
    <source>
        <dbReference type="ARBA" id="ARBA00022840"/>
    </source>
</evidence>
<dbReference type="SMART" id="SM00382">
    <property type="entry name" value="AAA"/>
    <property type="match status" value="1"/>
</dbReference>
<keyword evidence="2" id="KW-0813">Transport</keyword>
<evidence type="ECO:0000256" key="6">
    <source>
        <dbReference type="ARBA" id="ARBA00022927"/>
    </source>
</evidence>
<dbReference type="GO" id="GO:0005737">
    <property type="term" value="C:cytoplasm"/>
    <property type="evidence" value="ECO:0007669"/>
    <property type="project" value="UniProtKB-SubCell"/>
</dbReference>
<keyword evidence="4" id="KW-0547">Nucleotide-binding</keyword>